<comment type="caution">
    <text evidence="2">The sequence shown here is derived from an EMBL/GenBank/DDBJ whole genome shotgun (WGS) entry which is preliminary data.</text>
</comment>
<gene>
    <name evidence="2" type="ORF">GCM10017621_24680</name>
</gene>
<reference evidence="2" key="1">
    <citation type="journal article" date="2014" name="Int. J. Syst. Evol. Microbiol.">
        <title>Complete genome sequence of Corynebacterium casei LMG S-19264T (=DSM 44701T), isolated from a smear-ripened cheese.</title>
        <authorList>
            <consortium name="US DOE Joint Genome Institute (JGI-PGF)"/>
            <person name="Walter F."/>
            <person name="Albersmeier A."/>
            <person name="Kalinowski J."/>
            <person name="Ruckert C."/>
        </authorList>
    </citation>
    <scope>NUCLEOTIDE SEQUENCE</scope>
    <source>
        <strain evidence="2">VKM B-1513</strain>
    </source>
</reference>
<dbReference type="EMBL" id="BSFE01000007">
    <property type="protein sequence ID" value="GLK52960.1"/>
    <property type="molecule type" value="Genomic_DNA"/>
</dbReference>
<dbReference type="Proteomes" id="UP001143486">
    <property type="component" value="Unassembled WGS sequence"/>
</dbReference>
<sequence>MVTAMNESLNGWAQRNAFGAIVVLIIRTVCVAVGLALIALAVPIGFLTPFIPIGLPMGLLGLVLVAAASKTLHTYITNTLRRFPWVWKRVRFAFGEKEPAE</sequence>
<evidence type="ECO:0000256" key="1">
    <source>
        <dbReference type="SAM" id="Phobius"/>
    </source>
</evidence>
<keyword evidence="1" id="KW-0472">Membrane</keyword>
<organism evidence="2 3">
    <name type="scientific">Maricaulis virginensis</name>
    <dbReference type="NCBI Taxonomy" id="144022"/>
    <lineage>
        <taxon>Bacteria</taxon>
        <taxon>Pseudomonadati</taxon>
        <taxon>Pseudomonadota</taxon>
        <taxon>Alphaproteobacteria</taxon>
        <taxon>Maricaulales</taxon>
        <taxon>Maricaulaceae</taxon>
        <taxon>Maricaulis</taxon>
    </lineage>
</organism>
<reference evidence="2" key="2">
    <citation type="submission" date="2023-01" db="EMBL/GenBank/DDBJ databases">
        <authorList>
            <person name="Sun Q."/>
            <person name="Evtushenko L."/>
        </authorList>
    </citation>
    <scope>NUCLEOTIDE SEQUENCE</scope>
    <source>
        <strain evidence="2">VKM B-1513</strain>
    </source>
</reference>
<keyword evidence="1" id="KW-0812">Transmembrane</keyword>
<protein>
    <submittedName>
        <fullName evidence="2">Uncharacterized protein</fullName>
    </submittedName>
</protein>
<evidence type="ECO:0000313" key="2">
    <source>
        <dbReference type="EMBL" id="GLK52960.1"/>
    </source>
</evidence>
<feature type="transmembrane region" description="Helical" evidence="1">
    <location>
        <begin position="21"/>
        <end position="44"/>
    </location>
</feature>
<feature type="transmembrane region" description="Helical" evidence="1">
    <location>
        <begin position="50"/>
        <end position="72"/>
    </location>
</feature>
<proteinExistence type="predicted"/>
<keyword evidence="1" id="KW-1133">Transmembrane helix</keyword>
<evidence type="ECO:0000313" key="3">
    <source>
        <dbReference type="Proteomes" id="UP001143486"/>
    </source>
</evidence>
<name>A0A9W6MNT6_9PROT</name>
<keyword evidence="3" id="KW-1185">Reference proteome</keyword>
<accession>A0A9W6MNT6</accession>
<dbReference type="AlphaFoldDB" id="A0A9W6MNT6"/>